<dbReference type="Pfam" id="PF04020">
    <property type="entry name" value="Phage_holin_4_2"/>
    <property type="match status" value="1"/>
</dbReference>
<evidence type="ECO:0000313" key="3">
    <source>
        <dbReference type="Proteomes" id="UP000228867"/>
    </source>
</evidence>
<feature type="transmembrane region" description="Helical" evidence="1">
    <location>
        <begin position="58"/>
        <end position="82"/>
    </location>
</feature>
<comment type="caution">
    <text evidence="2">The sequence shown here is derived from an EMBL/GenBank/DDBJ whole genome shotgun (WGS) entry which is preliminary data.</text>
</comment>
<feature type="transmembrane region" description="Helical" evidence="1">
    <location>
        <begin position="94"/>
        <end position="119"/>
    </location>
</feature>
<dbReference type="InterPro" id="IPR007165">
    <property type="entry name" value="Phage_holin_4_2"/>
</dbReference>
<reference evidence="2 3" key="1">
    <citation type="submission" date="2017-09" db="EMBL/GenBank/DDBJ databases">
        <title>Depth-based differentiation of microbial function through sediment-hosted aquifers and enrichment of novel symbionts in the deep terrestrial subsurface.</title>
        <authorList>
            <person name="Probst A.J."/>
            <person name="Ladd B."/>
            <person name="Jarett J.K."/>
            <person name="Geller-Mcgrath D.E."/>
            <person name="Sieber C.M."/>
            <person name="Emerson J.B."/>
            <person name="Anantharaman K."/>
            <person name="Thomas B.C."/>
            <person name="Malmstrom R."/>
            <person name="Stieglmeier M."/>
            <person name="Klingl A."/>
            <person name="Woyke T."/>
            <person name="Ryan C.M."/>
            <person name="Banfield J.F."/>
        </authorList>
    </citation>
    <scope>NUCLEOTIDE SEQUENCE [LARGE SCALE GENOMIC DNA]</scope>
    <source>
        <strain evidence="2">CG11_big_fil_rev_8_21_14_0_20_38_23</strain>
    </source>
</reference>
<dbReference type="PANTHER" id="PTHR37309:SF1">
    <property type="entry name" value="SLR0284 PROTEIN"/>
    <property type="match status" value="1"/>
</dbReference>
<evidence type="ECO:0000256" key="1">
    <source>
        <dbReference type="SAM" id="Phobius"/>
    </source>
</evidence>
<keyword evidence="1" id="KW-0472">Membrane</keyword>
<gene>
    <name evidence="2" type="ORF">COV54_02535</name>
</gene>
<proteinExistence type="predicted"/>
<organism evidence="2 3">
    <name type="scientific">Candidatus Jorgensenbacteria bacterium CG11_big_fil_rev_8_21_14_0_20_38_23</name>
    <dbReference type="NCBI Taxonomy" id="1974594"/>
    <lineage>
        <taxon>Bacteria</taxon>
        <taxon>Candidatus Joergenseniibacteriota</taxon>
    </lineage>
</organism>
<dbReference type="Proteomes" id="UP000228867">
    <property type="component" value="Unassembled WGS sequence"/>
</dbReference>
<keyword evidence="1" id="KW-1133">Transmembrane helix</keyword>
<dbReference type="EMBL" id="PCWR01000056">
    <property type="protein sequence ID" value="PIR06458.1"/>
    <property type="molecule type" value="Genomic_DNA"/>
</dbReference>
<accession>A0A2H0NC35</accession>
<evidence type="ECO:0008006" key="4">
    <source>
        <dbReference type="Google" id="ProtNLM"/>
    </source>
</evidence>
<keyword evidence="1" id="KW-0812">Transmembrane</keyword>
<feature type="transmembrane region" description="Helical" evidence="1">
    <location>
        <begin position="32"/>
        <end position="51"/>
    </location>
</feature>
<feature type="transmembrane region" description="Helical" evidence="1">
    <location>
        <begin position="7"/>
        <end position="26"/>
    </location>
</feature>
<name>A0A2H0NC35_9BACT</name>
<dbReference type="AlphaFoldDB" id="A0A2H0NC35"/>
<evidence type="ECO:0000313" key="2">
    <source>
        <dbReference type="EMBL" id="PIR06458.1"/>
    </source>
</evidence>
<dbReference type="PANTHER" id="PTHR37309">
    <property type="entry name" value="SLR0284 PROTEIN"/>
    <property type="match status" value="1"/>
</dbReference>
<protein>
    <recommendedName>
        <fullName evidence="4">Phage holin family protein</fullName>
    </recommendedName>
</protein>
<sequence length="122" mass="13540">MRFISALIFHIFANFVALWAATYFIPGFIFKGTFLDLLMAAAILTAINYLLKPILKLLLGPFIVLSLGLLTIVINAATLYLLDIFSSQLTIEGLMPLFLGTLIVSLTNLTIHGTAKFLYRRS</sequence>